<protein>
    <submittedName>
        <fullName evidence="7">THAP-type domain-containing protein</fullName>
    </submittedName>
</protein>
<keyword evidence="8" id="KW-1185">Reference proteome</keyword>
<dbReference type="InterPro" id="IPR006612">
    <property type="entry name" value="THAP_Znf"/>
</dbReference>
<evidence type="ECO:0000256" key="3">
    <source>
        <dbReference type="ARBA" id="ARBA00022833"/>
    </source>
</evidence>
<evidence type="ECO:0000313" key="8">
    <source>
        <dbReference type="Proteomes" id="UP001054945"/>
    </source>
</evidence>
<dbReference type="InterPro" id="IPR052224">
    <property type="entry name" value="THAP_domain_protein"/>
</dbReference>
<evidence type="ECO:0000256" key="2">
    <source>
        <dbReference type="ARBA" id="ARBA00022771"/>
    </source>
</evidence>
<dbReference type="Proteomes" id="UP001054945">
    <property type="component" value="Unassembled WGS sequence"/>
</dbReference>
<dbReference type="SUPFAM" id="SSF57716">
    <property type="entry name" value="Glucocorticoid receptor-like (DNA-binding domain)"/>
    <property type="match status" value="1"/>
</dbReference>
<organism evidence="7 8">
    <name type="scientific">Caerostris extrusa</name>
    <name type="common">Bark spider</name>
    <name type="synonym">Caerostris bankana</name>
    <dbReference type="NCBI Taxonomy" id="172846"/>
    <lineage>
        <taxon>Eukaryota</taxon>
        <taxon>Metazoa</taxon>
        <taxon>Ecdysozoa</taxon>
        <taxon>Arthropoda</taxon>
        <taxon>Chelicerata</taxon>
        <taxon>Arachnida</taxon>
        <taxon>Araneae</taxon>
        <taxon>Araneomorphae</taxon>
        <taxon>Entelegynae</taxon>
        <taxon>Araneoidea</taxon>
        <taxon>Araneidae</taxon>
        <taxon>Caerostris</taxon>
    </lineage>
</organism>
<dbReference type="GO" id="GO:0003677">
    <property type="term" value="F:DNA binding"/>
    <property type="evidence" value="ECO:0007669"/>
    <property type="project" value="UniProtKB-UniRule"/>
</dbReference>
<gene>
    <name evidence="7" type="primary">AVEN_176319_1</name>
    <name evidence="7" type="ORF">CEXT_659262</name>
</gene>
<keyword evidence="2 5" id="KW-0863">Zinc-finger</keyword>
<dbReference type="AlphaFoldDB" id="A0AAV4V5K4"/>
<evidence type="ECO:0000313" key="7">
    <source>
        <dbReference type="EMBL" id="GIY65515.1"/>
    </source>
</evidence>
<feature type="domain" description="THAP-type" evidence="6">
    <location>
        <begin position="28"/>
        <end position="121"/>
    </location>
</feature>
<dbReference type="PANTHER" id="PTHR46927">
    <property type="entry name" value="AGAP005574-PA"/>
    <property type="match status" value="1"/>
</dbReference>
<evidence type="ECO:0000256" key="5">
    <source>
        <dbReference type="PROSITE-ProRule" id="PRU00309"/>
    </source>
</evidence>
<keyword evidence="3" id="KW-0862">Zinc</keyword>
<sequence length="307" mass="35987">MDFALMSGSLSANVCSAKSGIEFLNIKMVKKCCVPCCRSNYDPTVYISCFQFPKEEDRRNLWLKKINQKDYSPSKNAVVRIKHFREKFVITEHHAVRDDGSVLTVKRIYPNLTLYAYPSIFPNQPAYLSSDPVSKEKLPSERRNEILNWDGKKFTDWCLKDIIKTFDDFPKEFPTKLTKEWLFIVQEDDVLFYKLNICNGQAPRIKVSFAVDRNLSVSAWHGEIALSNKSLHILQGNKCDRWTKFDCLLSTFENYEEKNVCIEDKFNYTLNFLQVVRKRKEKEEKLRIDERVLCFYEKGQGAIDILH</sequence>
<dbReference type="EMBL" id="BPLR01013998">
    <property type="protein sequence ID" value="GIY65515.1"/>
    <property type="molecule type" value="Genomic_DNA"/>
</dbReference>
<reference evidence="7 8" key="1">
    <citation type="submission" date="2021-06" db="EMBL/GenBank/DDBJ databases">
        <title>Caerostris extrusa draft genome.</title>
        <authorList>
            <person name="Kono N."/>
            <person name="Arakawa K."/>
        </authorList>
    </citation>
    <scope>NUCLEOTIDE SEQUENCE [LARGE SCALE GENOMIC DNA]</scope>
</reference>
<evidence type="ECO:0000256" key="1">
    <source>
        <dbReference type="ARBA" id="ARBA00022723"/>
    </source>
</evidence>
<dbReference type="PANTHER" id="PTHR46927:SF3">
    <property type="entry name" value="THAP-TYPE DOMAIN-CONTAINING PROTEIN"/>
    <property type="match status" value="1"/>
</dbReference>
<keyword evidence="1" id="KW-0479">Metal-binding</keyword>
<comment type="caution">
    <text evidence="7">The sequence shown here is derived from an EMBL/GenBank/DDBJ whole genome shotgun (WGS) entry which is preliminary data.</text>
</comment>
<dbReference type="Pfam" id="PF05485">
    <property type="entry name" value="THAP"/>
    <property type="match status" value="1"/>
</dbReference>
<evidence type="ECO:0000256" key="4">
    <source>
        <dbReference type="ARBA" id="ARBA00023125"/>
    </source>
</evidence>
<evidence type="ECO:0000259" key="6">
    <source>
        <dbReference type="PROSITE" id="PS50950"/>
    </source>
</evidence>
<keyword evidence="4 5" id="KW-0238">DNA-binding</keyword>
<dbReference type="PROSITE" id="PS50950">
    <property type="entry name" value="ZF_THAP"/>
    <property type="match status" value="1"/>
</dbReference>
<accession>A0AAV4V5K4</accession>
<dbReference type="GO" id="GO:0008270">
    <property type="term" value="F:zinc ion binding"/>
    <property type="evidence" value="ECO:0007669"/>
    <property type="project" value="UniProtKB-KW"/>
</dbReference>
<name>A0AAV4V5K4_CAEEX</name>
<proteinExistence type="predicted"/>